<keyword evidence="1" id="KW-0472">Membrane</keyword>
<keyword evidence="1" id="KW-0812">Transmembrane</keyword>
<dbReference type="RefSeq" id="WP_069835739.1">
    <property type="nucleotide sequence ID" value="NZ_MDGQ01000005.1"/>
</dbReference>
<gene>
    <name evidence="2" type="ORF">BFP71_12175</name>
</gene>
<comment type="caution">
    <text evidence="2">The sequence shown here is derived from an EMBL/GenBank/DDBJ whole genome shotgun (WGS) entry which is preliminary data.</text>
</comment>
<name>A0A1E5SYM5_9BACT</name>
<organism evidence="2 3">
    <name type="scientific">Roseivirga misakiensis</name>
    <dbReference type="NCBI Taxonomy" id="1563681"/>
    <lineage>
        <taxon>Bacteria</taxon>
        <taxon>Pseudomonadati</taxon>
        <taxon>Bacteroidota</taxon>
        <taxon>Cytophagia</taxon>
        <taxon>Cytophagales</taxon>
        <taxon>Roseivirgaceae</taxon>
        <taxon>Roseivirga</taxon>
    </lineage>
</organism>
<dbReference type="OrthoDB" id="1493358at2"/>
<dbReference type="AlphaFoldDB" id="A0A1E5SYM5"/>
<reference evidence="2 3" key="1">
    <citation type="submission" date="2016-08" db="EMBL/GenBank/DDBJ databases">
        <title>Draft genome of Fabibacter sp. strain SK-8.</title>
        <authorList>
            <person name="Wong S.-K."/>
            <person name="Hamasaki K."/>
            <person name="Yoshizawa S."/>
        </authorList>
    </citation>
    <scope>NUCLEOTIDE SEQUENCE [LARGE SCALE GENOMIC DNA]</scope>
    <source>
        <strain evidence="2 3">SK-8</strain>
    </source>
</reference>
<protein>
    <recommendedName>
        <fullName evidence="4">SMODS and SLOG-associating 2TM effector domain-containing protein</fullName>
    </recommendedName>
</protein>
<dbReference type="Proteomes" id="UP000095552">
    <property type="component" value="Unassembled WGS sequence"/>
</dbReference>
<feature type="transmembrane region" description="Helical" evidence="1">
    <location>
        <begin position="49"/>
        <end position="66"/>
    </location>
</feature>
<evidence type="ECO:0000313" key="2">
    <source>
        <dbReference type="EMBL" id="OEK04234.1"/>
    </source>
</evidence>
<evidence type="ECO:0008006" key="4">
    <source>
        <dbReference type="Google" id="ProtNLM"/>
    </source>
</evidence>
<keyword evidence="3" id="KW-1185">Reference proteome</keyword>
<proteinExistence type="predicted"/>
<evidence type="ECO:0000313" key="3">
    <source>
        <dbReference type="Proteomes" id="UP000095552"/>
    </source>
</evidence>
<sequence>MMKDLDKISPGLKKELEFSNKQFNEWLSNLDTEVADLDEDVKSRKRTALILKIIVGVSGLVIASGFLKELDIVVQIIGFVVLLIKLIEEIFANLDKLLSIVAAKNAFSRVRREVVKIHTTKLGPILGLKESDQEAAVRKIIDLQADLIKILIEIDNEIKTSLENKNYELLGRLSLEEKD</sequence>
<dbReference type="STRING" id="1563681.BFP71_12175"/>
<accession>A0A1E5SYM5</accession>
<keyword evidence="1" id="KW-1133">Transmembrane helix</keyword>
<evidence type="ECO:0000256" key="1">
    <source>
        <dbReference type="SAM" id="Phobius"/>
    </source>
</evidence>
<dbReference type="EMBL" id="MDGQ01000005">
    <property type="protein sequence ID" value="OEK04234.1"/>
    <property type="molecule type" value="Genomic_DNA"/>
</dbReference>
<feature type="transmembrane region" description="Helical" evidence="1">
    <location>
        <begin position="72"/>
        <end position="91"/>
    </location>
</feature>